<dbReference type="PANTHER" id="PTHR34387">
    <property type="entry name" value="SLR1258 PROTEIN"/>
    <property type="match status" value="1"/>
</dbReference>
<keyword evidence="3" id="KW-1185">Reference proteome</keyword>
<dbReference type="InterPro" id="IPR007497">
    <property type="entry name" value="SIMPL/DUF541"/>
</dbReference>
<feature type="signal peptide" evidence="1">
    <location>
        <begin position="1"/>
        <end position="32"/>
    </location>
</feature>
<feature type="chain" id="PRO_5031388889" description="SIMPL domain-containing protein" evidence="1">
    <location>
        <begin position="33"/>
        <end position="251"/>
    </location>
</feature>
<gene>
    <name evidence="2" type="ORF">GGQ72_000230</name>
</gene>
<evidence type="ECO:0000313" key="3">
    <source>
        <dbReference type="Proteomes" id="UP000519897"/>
    </source>
</evidence>
<comment type="caution">
    <text evidence="2">The sequence shown here is derived from an EMBL/GenBank/DDBJ whole genome shotgun (WGS) entry which is preliminary data.</text>
</comment>
<protein>
    <recommendedName>
        <fullName evidence="4">SIMPL domain-containing protein</fullName>
    </recommendedName>
</protein>
<dbReference type="AlphaFoldDB" id="A0A7W6LEV9"/>
<reference evidence="2 3" key="1">
    <citation type="submission" date="2020-08" db="EMBL/GenBank/DDBJ databases">
        <title>Genomic Encyclopedia of Type Strains, Phase IV (KMG-IV): sequencing the most valuable type-strain genomes for metagenomic binning, comparative biology and taxonomic classification.</title>
        <authorList>
            <person name="Goeker M."/>
        </authorList>
    </citation>
    <scope>NUCLEOTIDE SEQUENCE [LARGE SCALE GENOMIC DNA]</scope>
    <source>
        <strain evidence="2 3">DSM 29514</strain>
    </source>
</reference>
<dbReference type="GO" id="GO:0006974">
    <property type="term" value="P:DNA damage response"/>
    <property type="evidence" value="ECO:0007669"/>
    <property type="project" value="TreeGrafter"/>
</dbReference>
<evidence type="ECO:0000256" key="1">
    <source>
        <dbReference type="SAM" id="SignalP"/>
    </source>
</evidence>
<sequence>MSFRLRPSVPAKAASLALMASLVLPAVSFAQAPPPPPQPRAITVSGEGTASIAPDMAIVNLSVTRMAETAQAALAQNNEAVRSVLDALKANGVADRDIQTGDFSIFPRYSDRQPTPQNTNQQPVIIGYQVTNSLTVRVRELSKLGGLIDQSVKLGVNQGGQITFTNHEPKAAYQNARRKAVEDAMEKAKTLAEAAGVMLGPVATISETNLQPVAPAPMMRMAMAKEADSVPVAGGETTYTVTVEMRFDIRP</sequence>
<dbReference type="EMBL" id="JACIEC010000001">
    <property type="protein sequence ID" value="MBB4141731.1"/>
    <property type="molecule type" value="Genomic_DNA"/>
</dbReference>
<dbReference type="Gene3D" id="3.30.110.170">
    <property type="entry name" value="Protein of unknown function (DUF541), domain 1"/>
    <property type="match status" value="1"/>
</dbReference>
<organism evidence="2 3">
    <name type="scientific">Rhizobium rhizoryzae</name>
    <dbReference type="NCBI Taxonomy" id="451876"/>
    <lineage>
        <taxon>Bacteria</taxon>
        <taxon>Pseudomonadati</taxon>
        <taxon>Pseudomonadota</taxon>
        <taxon>Alphaproteobacteria</taxon>
        <taxon>Hyphomicrobiales</taxon>
        <taxon>Rhizobiaceae</taxon>
        <taxon>Rhizobium/Agrobacterium group</taxon>
        <taxon>Rhizobium</taxon>
    </lineage>
</organism>
<evidence type="ECO:0008006" key="4">
    <source>
        <dbReference type="Google" id="ProtNLM"/>
    </source>
</evidence>
<dbReference type="InterPro" id="IPR052022">
    <property type="entry name" value="26kDa_periplasmic_antigen"/>
</dbReference>
<accession>A0A7W6LEV9</accession>
<dbReference type="RefSeq" id="WP_062554094.1">
    <property type="nucleotide sequence ID" value="NZ_CP049250.1"/>
</dbReference>
<name>A0A7W6LEV9_9HYPH</name>
<keyword evidence="1" id="KW-0732">Signal</keyword>
<dbReference type="Pfam" id="PF04402">
    <property type="entry name" value="SIMPL"/>
    <property type="match status" value="1"/>
</dbReference>
<dbReference type="Proteomes" id="UP000519897">
    <property type="component" value="Unassembled WGS sequence"/>
</dbReference>
<dbReference type="PANTHER" id="PTHR34387:SF2">
    <property type="entry name" value="SLR1258 PROTEIN"/>
    <property type="match status" value="1"/>
</dbReference>
<dbReference type="Gene3D" id="3.30.70.2970">
    <property type="entry name" value="Protein of unknown function (DUF541), domain 2"/>
    <property type="match status" value="1"/>
</dbReference>
<evidence type="ECO:0000313" key="2">
    <source>
        <dbReference type="EMBL" id="MBB4141731.1"/>
    </source>
</evidence>
<proteinExistence type="predicted"/>